<dbReference type="EMBL" id="FOJG01000001">
    <property type="protein sequence ID" value="SEW39564.1"/>
    <property type="molecule type" value="Genomic_DNA"/>
</dbReference>
<comment type="cofactor">
    <cofactor evidence="1">
        <name>FMN</name>
        <dbReference type="ChEBI" id="CHEBI:58210"/>
    </cofactor>
</comment>
<dbReference type="PANTHER" id="PTHR22893">
    <property type="entry name" value="NADH OXIDOREDUCTASE-RELATED"/>
    <property type="match status" value="1"/>
</dbReference>
<dbReference type="InterPro" id="IPR045247">
    <property type="entry name" value="Oye-like"/>
</dbReference>
<dbReference type="InterPro" id="IPR001155">
    <property type="entry name" value="OxRdtase_FMN_N"/>
</dbReference>
<accession>A0A1I0RFL4</accession>
<name>A0A1I0RFL4_9BACT</name>
<proteinExistence type="inferred from homology"/>
<evidence type="ECO:0000313" key="6">
    <source>
        <dbReference type="Proteomes" id="UP000199310"/>
    </source>
</evidence>
<reference evidence="6" key="1">
    <citation type="submission" date="2016-10" db="EMBL/GenBank/DDBJ databases">
        <authorList>
            <person name="Varghese N."/>
            <person name="Submissions S."/>
        </authorList>
    </citation>
    <scope>NUCLEOTIDE SEQUENCE [LARGE SCALE GENOMIC DNA]</scope>
    <source>
        <strain evidence="6">DSM 3695</strain>
    </source>
</reference>
<keyword evidence="3" id="KW-0560">Oxidoreductase</keyword>
<comment type="similarity">
    <text evidence="2">Belongs to the NADH:flavin oxidoreductase/NADH oxidase family.</text>
</comment>
<dbReference type="OrthoDB" id="9772736at2"/>
<dbReference type="CDD" id="cd02933">
    <property type="entry name" value="OYE_like_FMN"/>
    <property type="match status" value="1"/>
</dbReference>
<keyword evidence="6" id="KW-1185">Reference proteome</keyword>
<protein>
    <submittedName>
        <fullName evidence="5">N-ethylmaleimide reductase</fullName>
    </submittedName>
</protein>
<dbReference type="RefSeq" id="WP_089895589.1">
    <property type="nucleotide sequence ID" value="NZ_FOJG01000001.1"/>
</dbReference>
<dbReference type="PANTHER" id="PTHR22893:SF91">
    <property type="entry name" value="NADPH DEHYDROGENASE 2-RELATED"/>
    <property type="match status" value="1"/>
</dbReference>
<evidence type="ECO:0000256" key="3">
    <source>
        <dbReference type="ARBA" id="ARBA00023002"/>
    </source>
</evidence>
<gene>
    <name evidence="5" type="ORF">SAMN04488122_2761</name>
</gene>
<evidence type="ECO:0000259" key="4">
    <source>
        <dbReference type="Pfam" id="PF00724"/>
    </source>
</evidence>
<dbReference type="InterPro" id="IPR013785">
    <property type="entry name" value="Aldolase_TIM"/>
</dbReference>
<evidence type="ECO:0000256" key="2">
    <source>
        <dbReference type="ARBA" id="ARBA00005979"/>
    </source>
</evidence>
<dbReference type="Gene3D" id="3.20.20.70">
    <property type="entry name" value="Aldolase class I"/>
    <property type="match status" value="1"/>
</dbReference>
<dbReference type="FunFam" id="3.20.20.70:FF:000059">
    <property type="entry name" value="N-ethylmaleimide reductase, FMN-linked"/>
    <property type="match status" value="1"/>
</dbReference>
<dbReference type="GO" id="GO:0005829">
    <property type="term" value="C:cytosol"/>
    <property type="evidence" value="ECO:0007669"/>
    <property type="project" value="UniProtKB-ARBA"/>
</dbReference>
<feature type="domain" description="NADH:flavin oxidoreductase/NADH oxidase N-terminal" evidence="4">
    <location>
        <begin position="4"/>
        <end position="329"/>
    </location>
</feature>
<dbReference type="Pfam" id="PF00724">
    <property type="entry name" value="Oxidored_FMN"/>
    <property type="match status" value="1"/>
</dbReference>
<organism evidence="5 6">
    <name type="scientific">Chitinophaga arvensicola</name>
    <dbReference type="NCBI Taxonomy" id="29529"/>
    <lineage>
        <taxon>Bacteria</taxon>
        <taxon>Pseudomonadati</taxon>
        <taxon>Bacteroidota</taxon>
        <taxon>Chitinophagia</taxon>
        <taxon>Chitinophagales</taxon>
        <taxon>Chitinophagaceae</taxon>
        <taxon>Chitinophaga</taxon>
    </lineage>
</organism>
<dbReference type="Proteomes" id="UP000199310">
    <property type="component" value="Unassembled WGS sequence"/>
</dbReference>
<dbReference type="AlphaFoldDB" id="A0A1I0RFL4"/>
<dbReference type="STRING" id="29529.SAMN04488122_2761"/>
<sequence length="355" mass="38292">MNRLLTPFQKNGTTLKNHIVMAPMTRSRAINNIPNDIMAKYYAQRSGAGLIVAEGTSPLPEGLGYSRIPGIYSPEQVEGWKKVTEAVHANNGRIFLQLMHTGRVGHNDNVPNGLQIIGVSDIPAAGNIHTDNNGMQPYSTPVALTTEGVEKVIAGHVKAAQNAIAAGFDGVELHGAHGYLLEQFLHPVVNNRTDAYGGSFEKRAKIIVDIVQQSVAAIGKEKVGIRFSPFGSSNDLAPYDKAEAQATYTYLAQEMEKAGIAYIHLSMNEFITPEALQAIRNAYTGTIIVCNGLTPETALTTLDNGIADLVAFGKPYLANPDFDQRIAVNGTLNELDFTTLFSPGEAGYTDYPFLS</sequence>
<evidence type="ECO:0000313" key="5">
    <source>
        <dbReference type="EMBL" id="SEW39564.1"/>
    </source>
</evidence>
<dbReference type="GO" id="GO:0016628">
    <property type="term" value="F:oxidoreductase activity, acting on the CH-CH group of donors, NAD or NADP as acceptor"/>
    <property type="evidence" value="ECO:0007669"/>
    <property type="project" value="UniProtKB-ARBA"/>
</dbReference>
<dbReference type="GO" id="GO:0010181">
    <property type="term" value="F:FMN binding"/>
    <property type="evidence" value="ECO:0007669"/>
    <property type="project" value="InterPro"/>
</dbReference>
<dbReference type="SUPFAM" id="SSF51395">
    <property type="entry name" value="FMN-linked oxidoreductases"/>
    <property type="match status" value="1"/>
</dbReference>
<evidence type="ECO:0000256" key="1">
    <source>
        <dbReference type="ARBA" id="ARBA00001917"/>
    </source>
</evidence>